<dbReference type="OrthoDB" id="121932at2759"/>
<name>A0A1W4WRW9_AGRPL</name>
<evidence type="ECO:0000313" key="2">
    <source>
        <dbReference type="RefSeq" id="XP_018326654.1"/>
    </source>
</evidence>
<sequence length="238" mass="28572">MDEIFLKIRSNRSSYGKYVVSKLFILEYDRHYLRINQMQTPSQLKVKLQVNGIFLHYFIRELKVSNRYKIHFMKHFRQHAPNYINSIKFDLIPPPKEIIDYEWNYRMEYLIRERCELENTFSWLSTLGGAFSALGDYYVNCAQIAGKISVNQFKLALRLGDESIVSRCLLFLSLSLIQQRRFKLAKHIVYREYLRAKYAPVVDTRLIKMCKGIWCKLQYEHKIRNKVKKIENIKINIK</sequence>
<dbReference type="PANTHER" id="PTHR36693">
    <property type="entry name" value="GH02722P"/>
    <property type="match status" value="1"/>
</dbReference>
<dbReference type="InterPro" id="IPR032072">
    <property type="entry name" value="DUF4807"/>
</dbReference>
<dbReference type="FunCoup" id="A0A1W4WRW9">
    <property type="interactions" value="43"/>
</dbReference>
<proteinExistence type="predicted"/>
<dbReference type="GeneID" id="108737954"/>
<organism evidence="1 2">
    <name type="scientific">Agrilus planipennis</name>
    <name type="common">Emerald ash borer</name>
    <name type="synonym">Agrilus marcopoli</name>
    <dbReference type="NCBI Taxonomy" id="224129"/>
    <lineage>
        <taxon>Eukaryota</taxon>
        <taxon>Metazoa</taxon>
        <taxon>Ecdysozoa</taxon>
        <taxon>Arthropoda</taxon>
        <taxon>Hexapoda</taxon>
        <taxon>Insecta</taxon>
        <taxon>Pterygota</taxon>
        <taxon>Neoptera</taxon>
        <taxon>Endopterygota</taxon>
        <taxon>Coleoptera</taxon>
        <taxon>Polyphaga</taxon>
        <taxon>Elateriformia</taxon>
        <taxon>Buprestoidea</taxon>
        <taxon>Buprestidae</taxon>
        <taxon>Agrilinae</taxon>
        <taxon>Agrilus</taxon>
    </lineage>
</organism>
<dbReference type="InParanoid" id="A0A1W4WRW9"/>
<gene>
    <name evidence="2" type="primary">LOC108737954</name>
</gene>
<dbReference type="Proteomes" id="UP000192223">
    <property type="component" value="Unplaced"/>
</dbReference>
<dbReference type="Pfam" id="PF16065">
    <property type="entry name" value="DUF4807"/>
    <property type="match status" value="1"/>
</dbReference>
<dbReference type="STRING" id="224129.A0A1W4WRW9"/>
<evidence type="ECO:0000313" key="1">
    <source>
        <dbReference type="Proteomes" id="UP000192223"/>
    </source>
</evidence>
<accession>A0A1W4WRW9</accession>
<dbReference type="KEGG" id="apln:108737954"/>
<reference evidence="2" key="1">
    <citation type="submission" date="2025-08" db="UniProtKB">
        <authorList>
            <consortium name="RefSeq"/>
        </authorList>
    </citation>
    <scope>IDENTIFICATION</scope>
    <source>
        <tissue evidence="2">Entire body</tissue>
    </source>
</reference>
<dbReference type="RefSeq" id="XP_018326654.1">
    <property type="nucleotide sequence ID" value="XM_018471152.1"/>
</dbReference>
<dbReference type="PANTHER" id="PTHR36693:SF1">
    <property type="entry name" value="GH02722P"/>
    <property type="match status" value="1"/>
</dbReference>
<keyword evidence="1" id="KW-1185">Reference proteome</keyword>
<protein>
    <submittedName>
        <fullName evidence="2">Uncharacterized protein F58A4.6</fullName>
    </submittedName>
</protein>
<dbReference type="AlphaFoldDB" id="A0A1W4WRW9"/>